<evidence type="ECO:0000313" key="2">
    <source>
        <dbReference type="EMBL" id="MBL1110477.1"/>
    </source>
</evidence>
<accession>A0ABS1PDL7</accession>
<proteinExistence type="predicted"/>
<reference evidence="2 3" key="1">
    <citation type="submission" date="2021-01" db="EMBL/GenBank/DDBJ databases">
        <title>WGS of actinomycetes isolated from Thailand.</title>
        <authorList>
            <person name="Thawai C."/>
        </authorList>
    </citation>
    <scope>NUCLEOTIDE SEQUENCE [LARGE SCALE GENOMIC DNA]</scope>
    <source>
        <strain evidence="2 3">CH5-8</strain>
    </source>
</reference>
<protein>
    <submittedName>
        <fullName evidence="2">Uncharacterized protein</fullName>
    </submittedName>
</protein>
<name>A0ABS1PDL7_9ACTN</name>
<comment type="caution">
    <text evidence="2">The sequence shown here is derived from an EMBL/GenBank/DDBJ whole genome shotgun (WGS) entry which is preliminary data.</text>
</comment>
<keyword evidence="3" id="KW-1185">Reference proteome</keyword>
<dbReference type="RefSeq" id="WP_201827576.1">
    <property type="nucleotide sequence ID" value="NZ_JAERRH010000041.1"/>
</dbReference>
<sequence>MPDNVARIIAGASAAFTASNMAISYAAYRRVGPRLQVEAGFVGVEMRWPGGEKTGFLLAITVRNSGQTAVKLTHVTMEVRDRYCLRLLKRLAHDPQADVTSCFFPQLPADAAMKVGSLARVRWEPVHLSSTTLEAFERPGTLHRFGVGVASGPMVYSRWSRRPKYIPTSQSMGEDNRQLTFDDLDSGTAP</sequence>
<feature type="region of interest" description="Disordered" evidence="1">
    <location>
        <begin position="166"/>
        <end position="190"/>
    </location>
</feature>
<dbReference type="EMBL" id="JAERRH010000041">
    <property type="protein sequence ID" value="MBL1110477.1"/>
    <property type="molecule type" value="Genomic_DNA"/>
</dbReference>
<evidence type="ECO:0000313" key="3">
    <source>
        <dbReference type="Proteomes" id="UP000621386"/>
    </source>
</evidence>
<dbReference type="Proteomes" id="UP000621386">
    <property type="component" value="Unassembled WGS sequence"/>
</dbReference>
<organism evidence="2 3">
    <name type="scientific">Streptomyces musisoli</name>
    <dbReference type="NCBI Taxonomy" id="2802280"/>
    <lineage>
        <taxon>Bacteria</taxon>
        <taxon>Bacillati</taxon>
        <taxon>Actinomycetota</taxon>
        <taxon>Actinomycetes</taxon>
        <taxon>Kitasatosporales</taxon>
        <taxon>Streptomycetaceae</taxon>
        <taxon>Streptomyces</taxon>
    </lineage>
</organism>
<evidence type="ECO:0000256" key="1">
    <source>
        <dbReference type="SAM" id="MobiDB-lite"/>
    </source>
</evidence>
<gene>
    <name evidence="2" type="ORF">JK361_39050</name>
</gene>